<dbReference type="GO" id="GO:0010506">
    <property type="term" value="P:regulation of autophagy"/>
    <property type="evidence" value="ECO:0007669"/>
    <property type="project" value="InterPro"/>
</dbReference>
<feature type="compositionally biased region" description="Acidic residues" evidence="6">
    <location>
        <begin position="789"/>
        <end position="799"/>
    </location>
</feature>
<feature type="region of interest" description="Disordered" evidence="6">
    <location>
        <begin position="730"/>
        <end position="800"/>
    </location>
</feature>
<evidence type="ECO:0000256" key="6">
    <source>
        <dbReference type="SAM" id="MobiDB-lite"/>
    </source>
</evidence>
<feature type="compositionally biased region" description="Basic and acidic residues" evidence="6">
    <location>
        <begin position="393"/>
        <end position="409"/>
    </location>
</feature>
<reference evidence="9" key="1">
    <citation type="submission" date="2021-01" db="EMBL/GenBank/DDBJ databases">
        <authorList>
            <person name="Corre E."/>
            <person name="Pelletier E."/>
            <person name="Niang G."/>
            <person name="Scheremetjew M."/>
            <person name="Finn R."/>
            <person name="Kale V."/>
            <person name="Holt S."/>
            <person name="Cochrane G."/>
            <person name="Meng A."/>
            <person name="Brown T."/>
            <person name="Cohen L."/>
        </authorList>
    </citation>
    <scope>NUCLEOTIDE SEQUENCE</scope>
    <source>
        <strain evidence="9">Isolate 1302-5</strain>
    </source>
</reference>
<dbReference type="GO" id="GO:0005524">
    <property type="term" value="F:ATP binding"/>
    <property type="evidence" value="ECO:0007669"/>
    <property type="project" value="UniProtKB-UniRule"/>
</dbReference>
<sequence length="1065" mass="114834">MTTPPVPTQSHQAMPHAPHQPQHAGLVPSGVSGGGVKMVAGYALQQRLGSGSFATVYKGVKIIDPQGRTETVAIKAITRTSEKLTKKVLENLDVEISILRTYRHPNIVCLHDVQKTERHFYLILEYCAGGDLQRLIRTRKSGRLSERLTRRLMRDLSAGLKFLWGHEFIHRDIKPQNLLLTGILPLDERNDPSRTESEEDERRTVNFPSAQFALKIADFGFARHLQTTSLAETLCGSPLYMAPEILQHHRYDAKADLWSVGTVLFEMIAGRPPFNGENHIDLLRNIQRKAVRLPPDVRVSKECVTLLRLLLNRNPLSRAGFKEFFEASDAFVALGCEGEPIAQSDSGAINLPKPNLGPIAEMVESNAPGAASLATVATFATMQNPAALQKPITRQDQRTDAHDRRDSERNTPSSSPPDSGVAGYAAAGSTTTRQNHPTNLVSPPTGPLQAPASERVTQLIPSAQAGTLQGQPQQLAQGQRRNSHFKPLEPSPPGPTTYNTMMPPPPLALGRAGGVAYVQHQTGHRGMVVPFHQAQRDQHQQQTQEKQRRSDSSNSSDESGFVMVEHSGSLTPTGSQTERLHGQVPSQLPQHHPYKQPGTNQVYSNRSTRTPLQSPISPGGSHPTTARRSSSFKNLTKGMGMLSTSPGTGGLLVGMMGNLATGQKNVGTMVPAVNKFDTVGAPQPGGRSNIELATKMLAAAEDVGRRAVAVAHLGDTRAFVAMRSLLNSEGGSSLLSSSPMEGVVEEDEESTSSDVQGSDGTSSSSTRVAGRMRAVSADRSMERCIPEASPEDEEDDDEMPFATNSQVEEDNELTLPPVPMRPGSAAVSVSGSITSPKQRGQNSPLVVQLHFREALSCYLKALSMIKGSINATQRVMSELGSNQNMRPTDLNAVISLKKRCEVSQSWLSGQFAGVLERADAAKSELAKLQSSLPQQTGDGDVAAISPGALSVLTVEELIYNHSLTCGRDGAVKQLLGQHEAARSCYRSAGLLAETLLMEPKMVEDDRRVLEEYVHGFAERITEVDSVMMHQSRNSVGSGSAAGSRRNSGVVGLVGGMPPANLPLTS</sequence>
<keyword evidence="1" id="KW-0808">Transferase</keyword>
<evidence type="ECO:0000256" key="2">
    <source>
        <dbReference type="ARBA" id="ARBA00022741"/>
    </source>
</evidence>
<evidence type="ECO:0000256" key="5">
    <source>
        <dbReference type="PROSITE-ProRule" id="PRU10141"/>
    </source>
</evidence>
<proteinExistence type="predicted"/>
<feature type="compositionally biased region" description="Polar residues" evidence="6">
    <location>
        <begin position="568"/>
        <end position="577"/>
    </location>
</feature>
<dbReference type="SMART" id="SM00220">
    <property type="entry name" value="S_TKc"/>
    <property type="match status" value="1"/>
</dbReference>
<name>A0A6U6DJ44_9STRA</name>
<dbReference type="PROSITE" id="PS00108">
    <property type="entry name" value="PROTEIN_KINASE_ST"/>
    <property type="match status" value="1"/>
</dbReference>
<dbReference type="Gene3D" id="1.10.510.10">
    <property type="entry name" value="Transferase(Phosphotransferase) domain 1"/>
    <property type="match status" value="1"/>
</dbReference>
<organism evidence="9">
    <name type="scientific">Odontella aurita</name>
    <dbReference type="NCBI Taxonomy" id="265563"/>
    <lineage>
        <taxon>Eukaryota</taxon>
        <taxon>Sar</taxon>
        <taxon>Stramenopiles</taxon>
        <taxon>Ochrophyta</taxon>
        <taxon>Bacillariophyta</taxon>
        <taxon>Mediophyceae</taxon>
        <taxon>Biddulphiophycidae</taxon>
        <taxon>Eupodiscales</taxon>
        <taxon>Odontellaceae</taxon>
        <taxon>Odontella</taxon>
    </lineage>
</organism>
<feature type="domain" description="Protein kinase" evidence="7">
    <location>
        <begin position="42"/>
        <end position="332"/>
    </location>
</feature>
<dbReference type="SUPFAM" id="SSF56112">
    <property type="entry name" value="Protein kinase-like (PK-like)"/>
    <property type="match status" value="1"/>
</dbReference>
<dbReference type="Pfam" id="PF00069">
    <property type="entry name" value="Pkinase"/>
    <property type="match status" value="1"/>
</dbReference>
<accession>A0A6U6DJ44</accession>
<dbReference type="EMBL" id="HBKQ01011961">
    <property type="protein sequence ID" value="CAE2220403.1"/>
    <property type="molecule type" value="Transcribed_RNA"/>
</dbReference>
<keyword evidence="2 5" id="KW-0547">Nucleotide-binding</keyword>
<dbReference type="Pfam" id="PF12063">
    <property type="entry name" value="ATG1-like_MIT1"/>
    <property type="match status" value="1"/>
</dbReference>
<evidence type="ECO:0000313" key="8">
    <source>
        <dbReference type="EMBL" id="CAE2220403.1"/>
    </source>
</evidence>
<evidence type="ECO:0000313" key="9">
    <source>
        <dbReference type="EMBL" id="CAE2220405.1"/>
    </source>
</evidence>
<feature type="region of interest" description="Disordered" evidence="6">
    <location>
        <begin position="533"/>
        <end position="629"/>
    </location>
</feature>
<keyword evidence="3" id="KW-0418">Kinase</keyword>
<evidence type="ECO:0000256" key="3">
    <source>
        <dbReference type="ARBA" id="ARBA00022777"/>
    </source>
</evidence>
<dbReference type="InterPro" id="IPR000719">
    <property type="entry name" value="Prot_kinase_dom"/>
</dbReference>
<dbReference type="InterPro" id="IPR011009">
    <property type="entry name" value="Kinase-like_dom_sf"/>
</dbReference>
<dbReference type="GO" id="GO:0005776">
    <property type="term" value="C:autophagosome"/>
    <property type="evidence" value="ECO:0007669"/>
    <property type="project" value="TreeGrafter"/>
</dbReference>
<dbReference type="PROSITE" id="PS00107">
    <property type="entry name" value="PROTEIN_KINASE_ATP"/>
    <property type="match status" value="1"/>
</dbReference>
<evidence type="ECO:0000259" key="7">
    <source>
        <dbReference type="PROSITE" id="PS50011"/>
    </source>
</evidence>
<dbReference type="AlphaFoldDB" id="A0A6U6DJ44"/>
<feature type="binding site" evidence="5">
    <location>
        <position position="75"/>
    </location>
    <ligand>
        <name>ATP</name>
        <dbReference type="ChEBI" id="CHEBI:30616"/>
    </ligand>
</feature>
<evidence type="ECO:0000256" key="1">
    <source>
        <dbReference type="ARBA" id="ARBA00022679"/>
    </source>
</evidence>
<dbReference type="EMBL" id="HBKQ01011962">
    <property type="protein sequence ID" value="CAE2220405.1"/>
    <property type="molecule type" value="Transcribed_RNA"/>
</dbReference>
<dbReference type="InterPro" id="IPR022708">
    <property type="entry name" value="Atg1-like_tMIT"/>
</dbReference>
<feature type="region of interest" description="Disordered" evidence="6">
    <location>
        <begin position="466"/>
        <end position="503"/>
    </location>
</feature>
<feature type="compositionally biased region" description="Basic and acidic residues" evidence="6">
    <location>
        <begin position="534"/>
        <end position="551"/>
    </location>
</feature>
<feature type="compositionally biased region" description="Polar residues" evidence="6">
    <location>
        <begin position="597"/>
        <end position="629"/>
    </location>
</feature>
<feature type="compositionally biased region" description="Low complexity" evidence="6">
    <location>
        <begin position="466"/>
        <end position="479"/>
    </location>
</feature>
<dbReference type="InterPro" id="IPR017441">
    <property type="entry name" value="Protein_kinase_ATP_BS"/>
</dbReference>
<feature type="region of interest" description="Disordered" evidence="6">
    <location>
        <begin position="1031"/>
        <end position="1051"/>
    </location>
</feature>
<dbReference type="GO" id="GO:0004674">
    <property type="term" value="F:protein serine/threonine kinase activity"/>
    <property type="evidence" value="ECO:0007669"/>
    <property type="project" value="InterPro"/>
</dbReference>
<dbReference type="PANTHER" id="PTHR24348">
    <property type="entry name" value="SERINE/THREONINE-PROTEIN KINASE UNC-51-RELATED"/>
    <property type="match status" value="1"/>
</dbReference>
<evidence type="ECO:0000256" key="4">
    <source>
        <dbReference type="ARBA" id="ARBA00022840"/>
    </source>
</evidence>
<gene>
    <name evidence="8" type="ORF">OAUR00152_LOCUS8116</name>
    <name evidence="9" type="ORF">OAUR00152_LOCUS8117</name>
</gene>
<feature type="region of interest" description="Disordered" evidence="6">
    <location>
        <begin position="1"/>
        <end position="28"/>
    </location>
</feature>
<dbReference type="PANTHER" id="PTHR24348:SF22">
    <property type="entry name" value="NON-SPECIFIC SERINE_THREONINE PROTEIN KINASE"/>
    <property type="match status" value="1"/>
</dbReference>
<dbReference type="InterPro" id="IPR045269">
    <property type="entry name" value="Atg1-like"/>
</dbReference>
<dbReference type="GO" id="GO:0016020">
    <property type="term" value="C:membrane"/>
    <property type="evidence" value="ECO:0007669"/>
    <property type="project" value="TreeGrafter"/>
</dbReference>
<feature type="compositionally biased region" description="Polar residues" evidence="6">
    <location>
        <begin position="428"/>
        <end position="442"/>
    </location>
</feature>
<feature type="region of interest" description="Disordered" evidence="6">
    <location>
        <begin position="385"/>
        <end position="451"/>
    </location>
</feature>
<protein>
    <recommendedName>
        <fullName evidence="7">Protein kinase domain-containing protein</fullName>
    </recommendedName>
</protein>
<feature type="compositionally biased region" description="Low complexity" evidence="6">
    <location>
        <begin position="1031"/>
        <end position="1049"/>
    </location>
</feature>
<dbReference type="GO" id="GO:0000045">
    <property type="term" value="P:autophagosome assembly"/>
    <property type="evidence" value="ECO:0007669"/>
    <property type="project" value="TreeGrafter"/>
</dbReference>
<keyword evidence="4 5" id="KW-0067">ATP-binding</keyword>
<dbReference type="GO" id="GO:0005829">
    <property type="term" value="C:cytosol"/>
    <property type="evidence" value="ECO:0007669"/>
    <property type="project" value="TreeGrafter"/>
</dbReference>
<feature type="compositionally biased region" description="Low complexity" evidence="6">
    <location>
        <begin position="730"/>
        <end position="742"/>
    </location>
</feature>
<dbReference type="PROSITE" id="PS50011">
    <property type="entry name" value="PROTEIN_KINASE_DOM"/>
    <property type="match status" value="1"/>
</dbReference>
<dbReference type="GO" id="GO:0000407">
    <property type="term" value="C:phagophore assembly site"/>
    <property type="evidence" value="ECO:0007669"/>
    <property type="project" value="TreeGrafter"/>
</dbReference>
<dbReference type="InterPro" id="IPR008271">
    <property type="entry name" value="Ser/Thr_kinase_AS"/>
</dbReference>
<feature type="compositionally biased region" description="Polar residues" evidence="6">
    <location>
        <begin position="756"/>
        <end position="767"/>
    </location>
</feature>